<dbReference type="EMBL" id="JALJXV010000012">
    <property type="protein sequence ID" value="MCP1676983.1"/>
    <property type="molecule type" value="Genomic_DNA"/>
</dbReference>
<accession>A0AAE3KE25</accession>
<evidence type="ECO:0000256" key="6">
    <source>
        <dbReference type="SAM" id="Phobius"/>
    </source>
</evidence>
<evidence type="ECO:0000259" key="7">
    <source>
        <dbReference type="Pfam" id="PF00892"/>
    </source>
</evidence>
<keyword evidence="9" id="KW-1185">Reference proteome</keyword>
<keyword evidence="3 6" id="KW-0812">Transmembrane</keyword>
<evidence type="ECO:0000256" key="1">
    <source>
        <dbReference type="ARBA" id="ARBA00004651"/>
    </source>
</evidence>
<dbReference type="InterPro" id="IPR037185">
    <property type="entry name" value="EmrE-like"/>
</dbReference>
<comment type="caution">
    <text evidence="8">The sequence shown here is derived from an EMBL/GenBank/DDBJ whole genome shotgun (WGS) entry which is preliminary data.</text>
</comment>
<dbReference type="Pfam" id="PF00892">
    <property type="entry name" value="EamA"/>
    <property type="match status" value="2"/>
</dbReference>
<feature type="transmembrane region" description="Helical" evidence="6">
    <location>
        <begin position="107"/>
        <end position="125"/>
    </location>
</feature>
<feature type="transmembrane region" description="Helical" evidence="6">
    <location>
        <begin position="225"/>
        <end position="247"/>
    </location>
</feature>
<feature type="domain" description="EamA" evidence="7">
    <location>
        <begin position="164"/>
        <end position="298"/>
    </location>
</feature>
<dbReference type="RefSeq" id="WP_253484649.1">
    <property type="nucleotide sequence ID" value="NZ_JALJXV010000012.1"/>
</dbReference>
<dbReference type="Proteomes" id="UP001205843">
    <property type="component" value="Unassembled WGS sequence"/>
</dbReference>
<keyword evidence="5 6" id="KW-0472">Membrane</keyword>
<feature type="transmembrane region" description="Helical" evidence="6">
    <location>
        <begin position="12"/>
        <end position="33"/>
    </location>
</feature>
<keyword evidence="2" id="KW-1003">Cell membrane</keyword>
<feature type="transmembrane region" description="Helical" evidence="6">
    <location>
        <begin position="259"/>
        <end position="277"/>
    </location>
</feature>
<keyword evidence="4 6" id="KW-1133">Transmembrane helix</keyword>
<dbReference type="PANTHER" id="PTHR32322:SF18">
    <property type="entry name" value="S-ADENOSYLMETHIONINE_S-ADENOSYLHOMOCYSTEINE TRANSPORTER"/>
    <property type="match status" value="1"/>
</dbReference>
<dbReference type="GO" id="GO:0005886">
    <property type="term" value="C:plasma membrane"/>
    <property type="evidence" value="ECO:0007669"/>
    <property type="project" value="UniProtKB-SubCell"/>
</dbReference>
<feature type="transmembrane region" description="Helical" evidence="6">
    <location>
        <begin position="162"/>
        <end position="181"/>
    </location>
</feature>
<name>A0AAE3KE25_9GAMM</name>
<evidence type="ECO:0000313" key="9">
    <source>
        <dbReference type="Proteomes" id="UP001205843"/>
    </source>
</evidence>
<sequence length="319" mass="33438">MSVSGGQVNGAAAGAGVVLTLFGVAAFSTKGIIAKLAYGHGVDPIVLMTLRMLIAVPLFWLLLLIAASATKVECSRSDLGRVLVAGFLGYYVAQFLDLVALQTVSATLGRLILFTYPSFVVLLMMIAERRAPPRGRVLAMAVCYVGLSMALLGGGMDAFRATWSGAVMMLISAMLFACYYVTAGDLSRRLGVYRFSAFAMSAAGVGVVVHYLLSQPVAALLGQPLVVYGYAFAMAVGVTVLPVILILEGMRRIATETSAVLNLAGPMFTFLLAWAVLGERLSAVQWIGFAVVIGAGWLLGRAGNASEPSRTRPTSGPGS</sequence>
<dbReference type="PANTHER" id="PTHR32322">
    <property type="entry name" value="INNER MEMBRANE TRANSPORTER"/>
    <property type="match status" value="1"/>
</dbReference>
<evidence type="ECO:0000256" key="4">
    <source>
        <dbReference type="ARBA" id="ARBA00022989"/>
    </source>
</evidence>
<feature type="transmembrane region" description="Helical" evidence="6">
    <location>
        <begin position="45"/>
        <end position="67"/>
    </location>
</feature>
<evidence type="ECO:0000313" key="8">
    <source>
        <dbReference type="EMBL" id="MCP1676983.1"/>
    </source>
</evidence>
<protein>
    <submittedName>
        <fullName evidence="8">Drug/metabolite transporter (DMT)-like permease</fullName>
    </submittedName>
</protein>
<comment type="subcellular location">
    <subcellularLocation>
        <location evidence="1">Cell membrane</location>
        <topology evidence="1">Multi-pass membrane protein</topology>
    </subcellularLocation>
</comment>
<feature type="transmembrane region" description="Helical" evidence="6">
    <location>
        <begin position="79"/>
        <end position="101"/>
    </location>
</feature>
<dbReference type="InterPro" id="IPR000620">
    <property type="entry name" value="EamA_dom"/>
</dbReference>
<feature type="transmembrane region" description="Helical" evidence="6">
    <location>
        <begin position="193"/>
        <end position="213"/>
    </location>
</feature>
<proteinExistence type="predicted"/>
<feature type="transmembrane region" description="Helical" evidence="6">
    <location>
        <begin position="137"/>
        <end position="156"/>
    </location>
</feature>
<reference evidence="8" key="1">
    <citation type="submission" date="2022-03" db="EMBL/GenBank/DDBJ databases">
        <title>Genomic Encyclopedia of Type Strains, Phase III (KMG-III): the genomes of soil and plant-associated and newly described type strains.</title>
        <authorList>
            <person name="Whitman W."/>
        </authorList>
    </citation>
    <scope>NUCLEOTIDE SEQUENCE</scope>
    <source>
        <strain evidence="8">ANL 6-2</strain>
    </source>
</reference>
<evidence type="ECO:0000256" key="5">
    <source>
        <dbReference type="ARBA" id="ARBA00023136"/>
    </source>
</evidence>
<evidence type="ECO:0000256" key="3">
    <source>
        <dbReference type="ARBA" id="ARBA00022692"/>
    </source>
</evidence>
<evidence type="ECO:0000256" key="2">
    <source>
        <dbReference type="ARBA" id="ARBA00022475"/>
    </source>
</evidence>
<dbReference type="AlphaFoldDB" id="A0AAE3KE25"/>
<feature type="transmembrane region" description="Helical" evidence="6">
    <location>
        <begin position="283"/>
        <end position="300"/>
    </location>
</feature>
<gene>
    <name evidence="8" type="ORF">J2T57_004157</name>
</gene>
<dbReference type="InterPro" id="IPR050638">
    <property type="entry name" value="AA-Vitamin_Transporters"/>
</dbReference>
<organism evidence="8 9">
    <name type="scientific">Natronocella acetinitrilica</name>
    <dbReference type="NCBI Taxonomy" id="414046"/>
    <lineage>
        <taxon>Bacteria</taxon>
        <taxon>Pseudomonadati</taxon>
        <taxon>Pseudomonadota</taxon>
        <taxon>Gammaproteobacteria</taxon>
        <taxon>Chromatiales</taxon>
        <taxon>Ectothiorhodospiraceae</taxon>
        <taxon>Natronocella</taxon>
    </lineage>
</organism>
<dbReference type="SUPFAM" id="SSF103481">
    <property type="entry name" value="Multidrug resistance efflux transporter EmrE"/>
    <property type="match status" value="2"/>
</dbReference>
<feature type="domain" description="EamA" evidence="7">
    <location>
        <begin position="16"/>
        <end position="150"/>
    </location>
</feature>